<dbReference type="Proteomes" id="UP000531251">
    <property type="component" value="Unassembled WGS sequence"/>
</dbReference>
<dbReference type="RefSeq" id="WP_164542699.1">
    <property type="nucleotide sequence ID" value="NZ_BAAADY010000013.1"/>
</dbReference>
<feature type="signal peptide" evidence="1">
    <location>
        <begin position="1"/>
        <end position="30"/>
    </location>
</feature>
<keyword evidence="1" id="KW-0732">Signal</keyword>
<feature type="chain" id="PRO_5031067505" description="Secreted protein" evidence="1">
    <location>
        <begin position="31"/>
        <end position="63"/>
    </location>
</feature>
<dbReference type="AlphaFoldDB" id="A0A7X5XYK7"/>
<sequence length="63" mass="7043">MANWFSSRRTKVRLAAVLTLAIVAAVVAWRAPPTKDPACVPGRQEERDSSGKLVRIRHTECLR</sequence>
<evidence type="ECO:0008006" key="4">
    <source>
        <dbReference type="Google" id="ProtNLM"/>
    </source>
</evidence>
<accession>A0A7X5XYK7</accession>
<proteinExistence type="predicted"/>
<dbReference type="EMBL" id="JAATJB010000004">
    <property type="protein sequence ID" value="NJB97360.1"/>
    <property type="molecule type" value="Genomic_DNA"/>
</dbReference>
<evidence type="ECO:0000256" key="1">
    <source>
        <dbReference type="SAM" id="SignalP"/>
    </source>
</evidence>
<organism evidence="2 3">
    <name type="scientific">Sphingomonas trueperi</name>
    <dbReference type="NCBI Taxonomy" id="53317"/>
    <lineage>
        <taxon>Bacteria</taxon>
        <taxon>Pseudomonadati</taxon>
        <taxon>Pseudomonadota</taxon>
        <taxon>Alphaproteobacteria</taxon>
        <taxon>Sphingomonadales</taxon>
        <taxon>Sphingomonadaceae</taxon>
        <taxon>Sphingomonas</taxon>
    </lineage>
</organism>
<protein>
    <recommendedName>
        <fullName evidence="4">Secreted protein</fullName>
    </recommendedName>
</protein>
<name>A0A7X5XYK7_9SPHN</name>
<evidence type="ECO:0000313" key="3">
    <source>
        <dbReference type="Proteomes" id="UP000531251"/>
    </source>
</evidence>
<comment type="caution">
    <text evidence="2">The sequence shown here is derived from an EMBL/GenBank/DDBJ whole genome shotgun (WGS) entry which is preliminary data.</text>
</comment>
<keyword evidence="3" id="KW-1185">Reference proteome</keyword>
<evidence type="ECO:0000313" key="2">
    <source>
        <dbReference type="EMBL" id="NJB97360.1"/>
    </source>
</evidence>
<gene>
    <name evidence="2" type="ORF">GGR89_001672</name>
</gene>
<reference evidence="2 3" key="1">
    <citation type="submission" date="2020-03" db="EMBL/GenBank/DDBJ databases">
        <title>Genomic Encyclopedia of Type Strains, Phase IV (KMG-IV): sequencing the most valuable type-strain genomes for metagenomic binning, comparative biology and taxonomic classification.</title>
        <authorList>
            <person name="Goeker M."/>
        </authorList>
    </citation>
    <scope>NUCLEOTIDE SEQUENCE [LARGE SCALE GENOMIC DNA]</scope>
    <source>
        <strain evidence="2 3">DSM 7225</strain>
    </source>
</reference>